<dbReference type="Gene3D" id="3.90.25.10">
    <property type="entry name" value="UDP-galactose 4-epimerase, domain 1"/>
    <property type="match status" value="1"/>
</dbReference>
<dbReference type="AlphaFoldDB" id="A0A7Z0D478"/>
<protein>
    <submittedName>
        <fullName evidence="3">Uncharacterized protein YbjT (DUF2867 family)</fullName>
    </submittedName>
</protein>
<evidence type="ECO:0000313" key="4">
    <source>
        <dbReference type="Proteomes" id="UP000539111"/>
    </source>
</evidence>
<dbReference type="PANTHER" id="PTHR43162:SF1">
    <property type="entry name" value="PRESTALK A DIFFERENTIATION PROTEIN A"/>
    <property type="match status" value="1"/>
</dbReference>
<reference evidence="3 4" key="1">
    <citation type="submission" date="2020-07" db="EMBL/GenBank/DDBJ databases">
        <title>Sequencing the genomes of 1000 actinobacteria strains.</title>
        <authorList>
            <person name="Klenk H.-P."/>
        </authorList>
    </citation>
    <scope>NUCLEOTIDE SEQUENCE [LARGE SCALE GENOMIC DNA]</scope>
    <source>
        <strain evidence="3 4">DSM 26341</strain>
    </source>
</reference>
<comment type="caution">
    <text evidence="3">The sequence shown here is derived from an EMBL/GenBank/DDBJ whole genome shotgun (WGS) entry which is preliminary data.</text>
</comment>
<sequence length="282" mass="29528">MAAVAVTGARGKTGRAIIRAVRDAGLDACAAPRPYRFPPVDAVYFIAPNLHPDEPGLVEDALEAARAAGVGRFVYHSVAWPYCPEMPHHLAKAEAERLVRASGLDWTILQPCAYFQNFAGVIGGDTHAIELPYSPDSRFAFIDLDDVAAVAAGMLADGTGRHRNATYELGGPEALSVAELAAACGAHYGVPVDIRRVHPPAGDEAADQADGPGPGSRLAAMFEFYDTTGFAIGGGVAGWLLGRPAHALADLLAGRSPADVDGYSEPDPSEFDITEARPKTLG</sequence>
<dbReference type="InterPro" id="IPR008030">
    <property type="entry name" value="NmrA-like"/>
</dbReference>
<dbReference type="Gene3D" id="3.40.50.720">
    <property type="entry name" value="NAD(P)-binding Rossmann-like Domain"/>
    <property type="match status" value="1"/>
</dbReference>
<dbReference type="SUPFAM" id="SSF51735">
    <property type="entry name" value="NAD(P)-binding Rossmann-fold domains"/>
    <property type="match status" value="1"/>
</dbReference>
<keyword evidence="4" id="KW-1185">Reference proteome</keyword>
<proteinExistence type="predicted"/>
<dbReference type="InterPro" id="IPR051604">
    <property type="entry name" value="Ergot_Alk_Oxidoreductase"/>
</dbReference>
<feature type="compositionally biased region" description="Acidic residues" evidence="1">
    <location>
        <begin position="262"/>
        <end position="273"/>
    </location>
</feature>
<evidence type="ECO:0000256" key="1">
    <source>
        <dbReference type="SAM" id="MobiDB-lite"/>
    </source>
</evidence>
<organism evidence="3 4">
    <name type="scientific">Spelaeicoccus albus</name>
    <dbReference type="NCBI Taxonomy" id="1280376"/>
    <lineage>
        <taxon>Bacteria</taxon>
        <taxon>Bacillati</taxon>
        <taxon>Actinomycetota</taxon>
        <taxon>Actinomycetes</taxon>
        <taxon>Micrococcales</taxon>
        <taxon>Brevibacteriaceae</taxon>
        <taxon>Spelaeicoccus</taxon>
    </lineage>
</organism>
<dbReference type="PANTHER" id="PTHR43162">
    <property type="match status" value="1"/>
</dbReference>
<feature type="region of interest" description="Disordered" evidence="1">
    <location>
        <begin position="259"/>
        <end position="282"/>
    </location>
</feature>
<dbReference type="Pfam" id="PF05368">
    <property type="entry name" value="NmrA"/>
    <property type="match status" value="1"/>
</dbReference>
<dbReference type="EMBL" id="JACBZP010000001">
    <property type="protein sequence ID" value="NYI68558.1"/>
    <property type="molecule type" value="Genomic_DNA"/>
</dbReference>
<dbReference type="InterPro" id="IPR036291">
    <property type="entry name" value="NAD(P)-bd_dom_sf"/>
</dbReference>
<feature type="domain" description="NmrA-like" evidence="2">
    <location>
        <begin position="63"/>
        <end position="198"/>
    </location>
</feature>
<name>A0A7Z0D478_9MICO</name>
<evidence type="ECO:0000313" key="3">
    <source>
        <dbReference type="EMBL" id="NYI68558.1"/>
    </source>
</evidence>
<dbReference type="Proteomes" id="UP000539111">
    <property type="component" value="Unassembled WGS sequence"/>
</dbReference>
<evidence type="ECO:0000259" key="2">
    <source>
        <dbReference type="Pfam" id="PF05368"/>
    </source>
</evidence>
<gene>
    <name evidence="3" type="ORF">BJY26_002864</name>
</gene>
<accession>A0A7Z0D478</accession>